<accession>A0ABU6VP84</accession>
<sequence>MESVRWAEWAMVRDATIMKSVEPWLTIVDEAERRNTKLLGNLKILNLQKVVLQEEKTEAEQAKVKAEEKGEEIKSLKTRESRILSEVEKLRGMHLPFSKQEPSTNTILTELRVRENEKEKSQIPNFLTLTQTLAVQARNPETPSHHPVASPRQCRCITLRASSPRQHASGRLLDSRRQNRRSPRHSPAPSHRQKPRIVVPSTRLSRTVTPSNYLLSLHTLTEFENISKLL</sequence>
<evidence type="ECO:0000256" key="1">
    <source>
        <dbReference type="SAM" id="Coils"/>
    </source>
</evidence>
<reference evidence="3 4" key="1">
    <citation type="journal article" date="2023" name="Plants (Basel)">
        <title>Bridging the Gap: Combining Genomics and Transcriptomics Approaches to Understand Stylosanthes scabra, an Orphan Legume from the Brazilian Caatinga.</title>
        <authorList>
            <person name="Ferreira-Neto J.R.C."/>
            <person name="da Silva M.D."/>
            <person name="Binneck E."/>
            <person name="de Melo N.F."/>
            <person name="da Silva R.H."/>
            <person name="de Melo A.L.T.M."/>
            <person name="Pandolfi V."/>
            <person name="Bustamante F.O."/>
            <person name="Brasileiro-Vidal A.C."/>
            <person name="Benko-Iseppon A.M."/>
        </authorList>
    </citation>
    <scope>NUCLEOTIDE SEQUENCE [LARGE SCALE GENOMIC DNA]</scope>
    <source>
        <tissue evidence="3">Leaves</tissue>
    </source>
</reference>
<evidence type="ECO:0000313" key="4">
    <source>
        <dbReference type="Proteomes" id="UP001341840"/>
    </source>
</evidence>
<keyword evidence="4" id="KW-1185">Reference proteome</keyword>
<dbReference type="Proteomes" id="UP001341840">
    <property type="component" value="Unassembled WGS sequence"/>
</dbReference>
<evidence type="ECO:0000313" key="3">
    <source>
        <dbReference type="EMBL" id="MED6175187.1"/>
    </source>
</evidence>
<keyword evidence="1" id="KW-0175">Coiled coil</keyword>
<feature type="coiled-coil region" evidence="1">
    <location>
        <begin position="28"/>
        <end position="79"/>
    </location>
</feature>
<dbReference type="EMBL" id="JASCZI010152019">
    <property type="protein sequence ID" value="MED6175187.1"/>
    <property type="molecule type" value="Genomic_DNA"/>
</dbReference>
<gene>
    <name evidence="3" type="ORF">PIB30_075997</name>
</gene>
<protein>
    <submittedName>
        <fullName evidence="3">Uncharacterized protein</fullName>
    </submittedName>
</protein>
<comment type="caution">
    <text evidence="3">The sequence shown here is derived from an EMBL/GenBank/DDBJ whole genome shotgun (WGS) entry which is preliminary data.</text>
</comment>
<evidence type="ECO:0000256" key="2">
    <source>
        <dbReference type="SAM" id="MobiDB-lite"/>
    </source>
</evidence>
<proteinExistence type="predicted"/>
<name>A0ABU6VP84_9FABA</name>
<organism evidence="3 4">
    <name type="scientific">Stylosanthes scabra</name>
    <dbReference type="NCBI Taxonomy" id="79078"/>
    <lineage>
        <taxon>Eukaryota</taxon>
        <taxon>Viridiplantae</taxon>
        <taxon>Streptophyta</taxon>
        <taxon>Embryophyta</taxon>
        <taxon>Tracheophyta</taxon>
        <taxon>Spermatophyta</taxon>
        <taxon>Magnoliopsida</taxon>
        <taxon>eudicotyledons</taxon>
        <taxon>Gunneridae</taxon>
        <taxon>Pentapetalae</taxon>
        <taxon>rosids</taxon>
        <taxon>fabids</taxon>
        <taxon>Fabales</taxon>
        <taxon>Fabaceae</taxon>
        <taxon>Papilionoideae</taxon>
        <taxon>50 kb inversion clade</taxon>
        <taxon>dalbergioids sensu lato</taxon>
        <taxon>Dalbergieae</taxon>
        <taxon>Pterocarpus clade</taxon>
        <taxon>Stylosanthes</taxon>
    </lineage>
</organism>
<feature type="region of interest" description="Disordered" evidence="2">
    <location>
        <begin position="160"/>
        <end position="198"/>
    </location>
</feature>